<proteinExistence type="predicted"/>
<dbReference type="Pfam" id="PF13173">
    <property type="entry name" value="AAA_14"/>
    <property type="match status" value="1"/>
</dbReference>
<dbReference type="Proteomes" id="UP000198619">
    <property type="component" value="Unassembled WGS sequence"/>
</dbReference>
<evidence type="ECO:0000313" key="3">
    <source>
        <dbReference type="Proteomes" id="UP000198619"/>
    </source>
</evidence>
<dbReference type="STRING" id="84698.SAMN04488528_102814"/>
<organism evidence="2 3">
    <name type="scientific">Clostridium frigidicarnis</name>
    <dbReference type="NCBI Taxonomy" id="84698"/>
    <lineage>
        <taxon>Bacteria</taxon>
        <taxon>Bacillati</taxon>
        <taxon>Bacillota</taxon>
        <taxon>Clostridia</taxon>
        <taxon>Eubacteriales</taxon>
        <taxon>Clostridiaceae</taxon>
        <taxon>Clostridium</taxon>
    </lineage>
</organism>
<gene>
    <name evidence="2" type="ORF">SAMN04488528_102814</name>
</gene>
<sequence length="78" mass="9121">MEQKVIDLKRDDYNKLIEWKNNHNNKVLLVEGATQVGKTYLAKKFTSENYSNVIYINLLEESGEDLLAIHDVIREELI</sequence>
<dbReference type="InterPro" id="IPR041682">
    <property type="entry name" value="AAA_14"/>
</dbReference>
<keyword evidence="3" id="KW-1185">Reference proteome</keyword>
<dbReference type="Gene3D" id="3.40.50.300">
    <property type="entry name" value="P-loop containing nucleotide triphosphate hydrolases"/>
    <property type="match status" value="1"/>
</dbReference>
<name>A0A1I0ZZR4_9CLOT</name>
<feature type="domain" description="AAA" evidence="1">
    <location>
        <begin position="24"/>
        <end position="67"/>
    </location>
</feature>
<protein>
    <submittedName>
        <fullName evidence="2">AAA domain-containing protein</fullName>
    </submittedName>
</protein>
<dbReference type="AlphaFoldDB" id="A0A1I0ZZR4"/>
<dbReference type="InterPro" id="IPR027417">
    <property type="entry name" value="P-loop_NTPase"/>
</dbReference>
<accession>A0A1I0ZZR4</accession>
<reference evidence="2 3" key="1">
    <citation type="submission" date="2016-10" db="EMBL/GenBank/DDBJ databases">
        <authorList>
            <person name="de Groot N.N."/>
        </authorList>
    </citation>
    <scope>NUCLEOTIDE SEQUENCE [LARGE SCALE GENOMIC DNA]</scope>
    <source>
        <strain evidence="2 3">DSM 12271</strain>
    </source>
</reference>
<dbReference type="EMBL" id="FOKI01000028">
    <property type="protein sequence ID" value="SFB31235.1"/>
    <property type="molecule type" value="Genomic_DNA"/>
</dbReference>
<evidence type="ECO:0000313" key="2">
    <source>
        <dbReference type="EMBL" id="SFB31235.1"/>
    </source>
</evidence>
<dbReference type="SUPFAM" id="SSF52540">
    <property type="entry name" value="P-loop containing nucleoside triphosphate hydrolases"/>
    <property type="match status" value="1"/>
</dbReference>
<evidence type="ECO:0000259" key="1">
    <source>
        <dbReference type="Pfam" id="PF13173"/>
    </source>
</evidence>
<dbReference type="RefSeq" id="WP_242948435.1">
    <property type="nucleotide sequence ID" value="NZ_FOKI01000028.1"/>
</dbReference>